<dbReference type="InterPro" id="IPR036259">
    <property type="entry name" value="MFS_trans_sf"/>
</dbReference>
<sequence length="414" mass="42535">MLSILRNARFRTAWLSYVTSAAAGSLTPVAITLFVLDTSGDLAVLGLALGARTVGFVAGSVLGGVISDSFPRRSVLIGSSLLRGAAILAAIPAFAAPVPLLCLAIFVAGTGEGTFRGVYQALVGESVNGPERQRANALSTLSSRILLVAGPTIAALGYAVVGGPATLAFAGLLWLTSAATALILPRGERPPSDAARARPFADYGELLREVVRHRWFVAGLAALVIWLALGFAVQQLTLPLVSRTHFGGDVFLGVALGCYSAGAVVAALVLARWQPAKPGLVGFVGLSLYGLVPLALACAAVSPEVALVLIMAGYALGGAGIEAFNIPWFSAIQREFPPERLGRVFSFDFMISHGVAPLGLILLPYALDAAGTMAVLVACGLATIAAALGALAVPGSRTFAEPRLVAQRVAEGDR</sequence>
<feature type="transmembrane region" description="Helical" evidence="6">
    <location>
        <begin position="344"/>
        <end position="367"/>
    </location>
</feature>
<feature type="transmembrane region" description="Helical" evidence="6">
    <location>
        <begin position="42"/>
        <end position="66"/>
    </location>
</feature>
<dbReference type="PANTHER" id="PTHR23513">
    <property type="entry name" value="INTEGRAL MEMBRANE EFFLUX PROTEIN-RELATED"/>
    <property type="match status" value="1"/>
</dbReference>
<evidence type="ECO:0000256" key="2">
    <source>
        <dbReference type="ARBA" id="ARBA00022475"/>
    </source>
</evidence>
<dbReference type="InterPro" id="IPR011701">
    <property type="entry name" value="MFS"/>
</dbReference>
<evidence type="ECO:0000256" key="5">
    <source>
        <dbReference type="ARBA" id="ARBA00023136"/>
    </source>
</evidence>
<feature type="transmembrane region" description="Helical" evidence="6">
    <location>
        <begin position="250"/>
        <end position="273"/>
    </location>
</feature>
<keyword evidence="4 6" id="KW-1133">Transmembrane helix</keyword>
<dbReference type="PANTHER" id="PTHR23513:SF11">
    <property type="entry name" value="STAPHYLOFERRIN A TRANSPORTER"/>
    <property type="match status" value="1"/>
</dbReference>
<feature type="transmembrane region" description="Helical" evidence="6">
    <location>
        <begin position="12"/>
        <end position="36"/>
    </location>
</feature>
<keyword evidence="3 6" id="KW-0812">Transmembrane</keyword>
<dbReference type="GO" id="GO:0022857">
    <property type="term" value="F:transmembrane transporter activity"/>
    <property type="evidence" value="ECO:0007669"/>
    <property type="project" value="InterPro"/>
</dbReference>
<feature type="transmembrane region" description="Helical" evidence="6">
    <location>
        <begin position="308"/>
        <end position="332"/>
    </location>
</feature>
<dbReference type="Proteomes" id="UP000569914">
    <property type="component" value="Unassembled WGS sequence"/>
</dbReference>
<dbReference type="CDD" id="cd06173">
    <property type="entry name" value="MFS_MefA_like"/>
    <property type="match status" value="1"/>
</dbReference>
<feature type="transmembrane region" description="Helical" evidence="6">
    <location>
        <begin position="215"/>
        <end position="238"/>
    </location>
</feature>
<evidence type="ECO:0008006" key="9">
    <source>
        <dbReference type="Google" id="ProtNLM"/>
    </source>
</evidence>
<feature type="transmembrane region" description="Helical" evidence="6">
    <location>
        <begin position="280"/>
        <end position="302"/>
    </location>
</feature>
<feature type="transmembrane region" description="Helical" evidence="6">
    <location>
        <begin position="87"/>
        <end position="109"/>
    </location>
</feature>
<name>A0A7Y9I3H2_9ACTN</name>
<evidence type="ECO:0000256" key="4">
    <source>
        <dbReference type="ARBA" id="ARBA00022989"/>
    </source>
</evidence>
<accession>A0A7Y9I3H2</accession>
<keyword evidence="5 6" id="KW-0472">Membrane</keyword>
<gene>
    <name evidence="7" type="ORF">BKA15_000791</name>
</gene>
<comment type="subcellular location">
    <subcellularLocation>
        <location evidence="1">Cell membrane</location>
        <topology evidence="1">Multi-pass membrane protein</topology>
    </subcellularLocation>
</comment>
<dbReference type="Pfam" id="PF07690">
    <property type="entry name" value="MFS_1"/>
    <property type="match status" value="1"/>
</dbReference>
<reference evidence="7 8" key="1">
    <citation type="submission" date="2020-07" db="EMBL/GenBank/DDBJ databases">
        <title>Sequencing the genomes of 1000 actinobacteria strains.</title>
        <authorList>
            <person name="Klenk H.-P."/>
        </authorList>
    </citation>
    <scope>NUCLEOTIDE SEQUENCE [LARGE SCALE GENOMIC DNA]</scope>
    <source>
        <strain evidence="7 8">DSM 22083</strain>
    </source>
</reference>
<evidence type="ECO:0000256" key="3">
    <source>
        <dbReference type="ARBA" id="ARBA00022692"/>
    </source>
</evidence>
<dbReference type="EMBL" id="JACCBU010000001">
    <property type="protein sequence ID" value="NYE69462.1"/>
    <property type="molecule type" value="Genomic_DNA"/>
</dbReference>
<feature type="transmembrane region" description="Helical" evidence="6">
    <location>
        <begin position="373"/>
        <end position="393"/>
    </location>
</feature>
<protein>
    <recommendedName>
        <fullName evidence="9">MFS transporter</fullName>
    </recommendedName>
</protein>
<evidence type="ECO:0000313" key="7">
    <source>
        <dbReference type="EMBL" id="NYE69462.1"/>
    </source>
</evidence>
<dbReference type="AlphaFoldDB" id="A0A7Y9I3H2"/>
<dbReference type="GO" id="GO:0005886">
    <property type="term" value="C:plasma membrane"/>
    <property type="evidence" value="ECO:0007669"/>
    <property type="project" value="UniProtKB-SubCell"/>
</dbReference>
<evidence type="ECO:0000256" key="6">
    <source>
        <dbReference type="SAM" id="Phobius"/>
    </source>
</evidence>
<dbReference type="RefSeq" id="WP_179748257.1">
    <property type="nucleotide sequence ID" value="NZ_JACCBU010000001.1"/>
</dbReference>
<comment type="caution">
    <text evidence="7">The sequence shown here is derived from an EMBL/GenBank/DDBJ whole genome shotgun (WGS) entry which is preliminary data.</text>
</comment>
<dbReference type="Gene3D" id="1.20.1250.20">
    <property type="entry name" value="MFS general substrate transporter like domains"/>
    <property type="match status" value="1"/>
</dbReference>
<keyword evidence="2" id="KW-1003">Cell membrane</keyword>
<keyword evidence="8" id="KW-1185">Reference proteome</keyword>
<proteinExistence type="predicted"/>
<organism evidence="7 8">
    <name type="scientific">Microlunatus parietis</name>
    <dbReference type="NCBI Taxonomy" id="682979"/>
    <lineage>
        <taxon>Bacteria</taxon>
        <taxon>Bacillati</taxon>
        <taxon>Actinomycetota</taxon>
        <taxon>Actinomycetes</taxon>
        <taxon>Propionibacteriales</taxon>
        <taxon>Propionibacteriaceae</taxon>
        <taxon>Microlunatus</taxon>
    </lineage>
</organism>
<evidence type="ECO:0000313" key="8">
    <source>
        <dbReference type="Proteomes" id="UP000569914"/>
    </source>
</evidence>
<dbReference type="SUPFAM" id="SSF103473">
    <property type="entry name" value="MFS general substrate transporter"/>
    <property type="match status" value="1"/>
</dbReference>
<evidence type="ECO:0000256" key="1">
    <source>
        <dbReference type="ARBA" id="ARBA00004651"/>
    </source>
</evidence>